<evidence type="ECO:0000313" key="3">
    <source>
        <dbReference type="EMBL" id="KAK9809140.1"/>
    </source>
</evidence>
<evidence type="ECO:0000313" key="4">
    <source>
        <dbReference type="Proteomes" id="UP001489004"/>
    </source>
</evidence>
<dbReference type="InterPro" id="IPR039128">
    <property type="entry name" value="TRIP4-like"/>
</dbReference>
<evidence type="ECO:0000256" key="1">
    <source>
        <dbReference type="SAM" id="MobiDB-lite"/>
    </source>
</evidence>
<gene>
    <name evidence="3" type="ORF">WJX72_010006</name>
</gene>
<dbReference type="CDD" id="cd06554">
    <property type="entry name" value="ASCH_ASC-1_like"/>
    <property type="match status" value="1"/>
</dbReference>
<dbReference type="Proteomes" id="UP001489004">
    <property type="component" value="Unassembled WGS sequence"/>
</dbReference>
<feature type="region of interest" description="Disordered" evidence="1">
    <location>
        <begin position="195"/>
        <end position="242"/>
    </location>
</feature>
<protein>
    <recommendedName>
        <fullName evidence="2">ASCH domain-containing protein</fullName>
    </recommendedName>
</protein>
<dbReference type="InterPro" id="IPR015947">
    <property type="entry name" value="PUA-like_sf"/>
</dbReference>
<dbReference type="PANTHER" id="PTHR12963:SF0">
    <property type="entry name" value="EXPRESSED PROTEIN"/>
    <property type="match status" value="1"/>
</dbReference>
<dbReference type="AlphaFoldDB" id="A0AAW1PH54"/>
<evidence type="ECO:0000259" key="2">
    <source>
        <dbReference type="SMART" id="SM01022"/>
    </source>
</evidence>
<dbReference type="InterPro" id="IPR007374">
    <property type="entry name" value="ASCH_domain"/>
</dbReference>
<feature type="domain" description="ASCH" evidence="2">
    <location>
        <begin position="13"/>
        <end position="117"/>
    </location>
</feature>
<dbReference type="SMART" id="SM01022">
    <property type="entry name" value="ASCH"/>
    <property type="match status" value="1"/>
</dbReference>
<keyword evidence="4" id="KW-1185">Reference proteome</keyword>
<dbReference type="SUPFAM" id="SSF88697">
    <property type="entry name" value="PUA domain-like"/>
    <property type="match status" value="1"/>
</dbReference>
<proteinExistence type="predicted"/>
<dbReference type="FunFam" id="2.30.130.30:FF:000002">
    <property type="entry name" value="Activating signal cointegrator 1"/>
    <property type="match status" value="1"/>
</dbReference>
<dbReference type="Pfam" id="PF04266">
    <property type="entry name" value="ASCH"/>
    <property type="match status" value="1"/>
</dbReference>
<accession>A0AAW1PH54</accession>
<dbReference type="Gene3D" id="2.30.130.30">
    <property type="entry name" value="Hypothetical protein"/>
    <property type="match status" value="1"/>
</dbReference>
<feature type="compositionally biased region" description="Low complexity" evidence="1">
    <location>
        <begin position="201"/>
        <end position="217"/>
    </location>
</feature>
<dbReference type="PANTHER" id="PTHR12963">
    <property type="entry name" value="THYROID RECEPTOR INTERACTING PROTEIN RELATED"/>
    <property type="match status" value="1"/>
</dbReference>
<reference evidence="3 4" key="1">
    <citation type="journal article" date="2024" name="Nat. Commun.">
        <title>Phylogenomics reveals the evolutionary origins of lichenization in chlorophyte algae.</title>
        <authorList>
            <person name="Puginier C."/>
            <person name="Libourel C."/>
            <person name="Otte J."/>
            <person name="Skaloud P."/>
            <person name="Haon M."/>
            <person name="Grisel S."/>
            <person name="Petersen M."/>
            <person name="Berrin J.G."/>
            <person name="Delaux P.M."/>
            <person name="Dal Grande F."/>
            <person name="Keller J."/>
        </authorList>
    </citation>
    <scope>NUCLEOTIDE SEQUENCE [LARGE SCALE GENOMIC DNA]</scope>
    <source>
        <strain evidence="3 4">SAG 2043</strain>
    </source>
</reference>
<comment type="caution">
    <text evidence="3">The sequence shown here is derived from an EMBL/GenBank/DDBJ whole genome shotgun (WGS) entry which is preliminary data.</text>
</comment>
<name>A0AAW1PH54_9CHLO</name>
<dbReference type="EMBL" id="JALJOR010000011">
    <property type="protein sequence ID" value="KAK9809140.1"/>
    <property type="molecule type" value="Genomic_DNA"/>
</dbReference>
<organism evidence="3 4">
    <name type="scientific">[Myrmecia] bisecta</name>
    <dbReference type="NCBI Taxonomy" id="41462"/>
    <lineage>
        <taxon>Eukaryota</taxon>
        <taxon>Viridiplantae</taxon>
        <taxon>Chlorophyta</taxon>
        <taxon>core chlorophytes</taxon>
        <taxon>Trebouxiophyceae</taxon>
        <taxon>Trebouxiales</taxon>
        <taxon>Trebouxiaceae</taxon>
        <taxon>Myrmecia</taxon>
    </lineage>
</organism>
<sequence>MPAAADELSLSCLSLHQPWASLLVYGIKRIEGRGWPTNHRGRVWIHSTTRRPTSEEVQELEDFYRMVHRQEGREPVFPKRYPTSVLLGCVDVVDCLMAEQVEAWSGLPESIKMEIGSPYCYLCEVPRKVPVHQSMRGWPKMWNIPEDVAEAMLPLLQPCRGAGPTPFSWGQFPTPVFASNVRLPRSTRRDAFAKRFHARDSSSSNPTSPKKSKSVPSRMRVTAAQRCASEPDGNTSAGSIPTMAKPGILAVEQPGETMIEDQAMAAADDWQQVPTRRKASTARAQRMEALGAAGDGPEKPLHTNKFGALAFVPRQVMRGRKP</sequence>